<evidence type="ECO:0000256" key="1">
    <source>
        <dbReference type="ARBA" id="ARBA00022490"/>
    </source>
</evidence>
<evidence type="ECO:0000256" key="5">
    <source>
        <dbReference type="ARBA" id="ARBA00022691"/>
    </source>
</evidence>
<dbReference type="EC" id="2.1.1.182" evidence="7"/>
<comment type="function">
    <text evidence="7">Specifically dimethylates two adjacent adenosines (A1518 and A1519) in the loop of a conserved hairpin near the 3'-end of 16S rRNA in the 30S particle. May play a critical role in biogenesis of 30S subunits.</text>
</comment>
<dbReference type="InterPro" id="IPR029063">
    <property type="entry name" value="SAM-dependent_MTases_sf"/>
</dbReference>
<dbReference type="InterPro" id="IPR011530">
    <property type="entry name" value="rRNA_adenine_dimethylase"/>
</dbReference>
<gene>
    <name evidence="7 10" type="primary">rsmA</name>
    <name evidence="7" type="synonym">ksgA</name>
    <name evidence="10" type="ORF">IAC52_04575</name>
</gene>
<dbReference type="Gene3D" id="1.10.8.100">
    <property type="entry name" value="Ribosomal RNA adenine dimethylase-like, domain 2"/>
    <property type="match status" value="1"/>
</dbReference>
<feature type="binding site" evidence="7 8">
    <location>
        <position position="51"/>
    </location>
    <ligand>
        <name>S-adenosyl-L-methionine</name>
        <dbReference type="ChEBI" id="CHEBI:59789"/>
    </ligand>
</feature>
<feature type="binding site" evidence="8">
    <location>
        <position position="72"/>
    </location>
    <ligand>
        <name>S-adenosyl-L-methionine</name>
        <dbReference type="ChEBI" id="CHEBI:59789"/>
    </ligand>
</feature>
<feature type="binding site" evidence="7 8">
    <location>
        <position position="26"/>
    </location>
    <ligand>
        <name>S-adenosyl-L-methionine</name>
        <dbReference type="ChEBI" id="CHEBI:59789"/>
    </ligand>
</feature>
<dbReference type="InterPro" id="IPR001737">
    <property type="entry name" value="KsgA/Erm"/>
</dbReference>
<dbReference type="HAMAP" id="MF_00607">
    <property type="entry name" value="16SrRNA_methyltr_A"/>
    <property type="match status" value="1"/>
</dbReference>
<dbReference type="GO" id="GO:0003723">
    <property type="term" value="F:RNA binding"/>
    <property type="evidence" value="ECO:0007669"/>
    <property type="project" value="UniProtKB-UniRule"/>
</dbReference>
<dbReference type="Gene3D" id="3.40.50.150">
    <property type="entry name" value="Vaccinia Virus protein VP39"/>
    <property type="match status" value="1"/>
</dbReference>
<comment type="caution">
    <text evidence="7 8">Lacks conserved residue(s) required for the propagation of feature annotation.</text>
</comment>
<keyword evidence="3 7" id="KW-0489">Methyltransferase</keyword>
<comment type="similarity">
    <text evidence="7">Belongs to the class I-like SAM-binding methyltransferase superfamily. rRNA adenine N(6)-methyltransferase family. RsmA subfamily.</text>
</comment>
<dbReference type="PANTHER" id="PTHR11727">
    <property type="entry name" value="DIMETHYLADENOSINE TRANSFERASE"/>
    <property type="match status" value="1"/>
</dbReference>
<accession>A0A9D1LPC9</accession>
<feature type="domain" description="Ribosomal RNA adenine methylase transferase N-terminal" evidence="9">
    <location>
        <begin position="31"/>
        <end position="197"/>
    </location>
</feature>
<feature type="binding site" evidence="7 8">
    <location>
        <position position="24"/>
    </location>
    <ligand>
        <name>S-adenosyl-L-methionine</name>
        <dbReference type="ChEBI" id="CHEBI:59789"/>
    </ligand>
</feature>
<reference evidence="10" key="1">
    <citation type="submission" date="2020-10" db="EMBL/GenBank/DDBJ databases">
        <authorList>
            <person name="Gilroy R."/>
        </authorList>
    </citation>
    <scope>NUCLEOTIDE SEQUENCE</scope>
    <source>
        <strain evidence="10">ChiGjej1B1-22543</strain>
    </source>
</reference>
<dbReference type="NCBIfam" id="TIGR00755">
    <property type="entry name" value="ksgA"/>
    <property type="match status" value="1"/>
</dbReference>
<proteinExistence type="inferred from homology"/>
<evidence type="ECO:0000256" key="6">
    <source>
        <dbReference type="ARBA" id="ARBA00022884"/>
    </source>
</evidence>
<dbReference type="PROSITE" id="PS51689">
    <property type="entry name" value="SAM_RNA_A_N6_MT"/>
    <property type="match status" value="1"/>
</dbReference>
<dbReference type="AlphaFoldDB" id="A0A9D1LPC9"/>
<dbReference type="SMART" id="SM00650">
    <property type="entry name" value="rADc"/>
    <property type="match status" value="1"/>
</dbReference>
<dbReference type="SUPFAM" id="SSF53335">
    <property type="entry name" value="S-adenosyl-L-methionine-dependent methyltransferases"/>
    <property type="match status" value="1"/>
</dbReference>
<keyword evidence="6 7" id="KW-0694">RNA-binding</keyword>
<evidence type="ECO:0000256" key="8">
    <source>
        <dbReference type="PROSITE-ProRule" id="PRU01026"/>
    </source>
</evidence>
<dbReference type="InterPro" id="IPR023165">
    <property type="entry name" value="rRNA_Ade_diMease-like_C"/>
</dbReference>
<comment type="catalytic activity">
    <reaction evidence="7">
        <text>adenosine(1518)/adenosine(1519) in 16S rRNA + 4 S-adenosyl-L-methionine = N(6)-dimethyladenosine(1518)/N(6)-dimethyladenosine(1519) in 16S rRNA + 4 S-adenosyl-L-homocysteine + 4 H(+)</text>
        <dbReference type="Rhea" id="RHEA:19609"/>
        <dbReference type="Rhea" id="RHEA-COMP:10232"/>
        <dbReference type="Rhea" id="RHEA-COMP:10233"/>
        <dbReference type="ChEBI" id="CHEBI:15378"/>
        <dbReference type="ChEBI" id="CHEBI:57856"/>
        <dbReference type="ChEBI" id="CHEBI:59789"/>
        <dbReference type="ChEBI" id="CHEBI:74411"/>
        <dbReference type="ChEBI" id="CHEBI:74493"/>
        <dbReference type="EC" id="2.1.1.182"/>
    </reaction>
</comment>
<dbReference type="PANTHER" id="PTHR11727:SF7">
    <property type="entry name" value="DIMETHYLADENOSINE TRANSFERASE-RELATED"/>
    <property type="match status" value="1"/>
</dbReference>
<dbReference type="InterPro" id="IPR020598">
    <property type="entry name" value="rRNA_Ade_methylase_Trfase_N"/>
</dbReference>
<comment type="subcellular location">
    <subcellularLocation>
        <location evidence="7">Cytoplasm</location>
    </subcellularLocation>
</comment>
<feature type="binding site" evidence="7 8">
    <location>
        <position position="112"/>
    </location>
    <ligand>
        <name>S-adenosyl-L-methionine</name>
        <dbReference type="ChEBI" id="CHEBI:59789"/>
    </ligand>
</feature>
<comment type="caution">
    <text evidence="10">The sequence shown here is derived from an EMBL/GenBank/DDBJ whole genome shotgun (WGS) entry which is preliminary data.</text>
</comment>
<keyword evidence="2 7" id="KW-0698">rRNA processing</keyword>
<reference evidence="10" key="2">
    <citation type="journal article" date="2021" name="PeerJ">
        <title>Extensive microbial diversity within the chicken gut microbiome revealed by metagenomics and culture.</title>
        <authorList>
            <person name="Gilroy R."/>
            <person name="Ravi A."/>
            <person name="Getino M."/>
            <person name="Pursley I."/>
            <person name="Horton D.L."/>
            <person name="Alikhan N.F."/>
            <person name="Baker D."/>
            <person name="Gharbi K."/>
            <person name="Hall N."/>
            <person name="Watson M."/>
            <person name="Adriaenssens E.M."/>
            <person name="Foster-Nyarko E."/>
            <person name="Jarju S."/>
            <person name="Secka A."/>
            <person name="Antonio M."/>
            <person name="Oren A."/>
            <person name="Chaudhuri R.R."/>
            <person name="La Ragione R."/>
            <person name="Hildebrand F."/>
            <person name="Pallen M.J."/>
        </authorList>
    </citation>
    <scope>NUCLEOTIDE SEQUENCE</scope>
    <source>
        <strain evidence="10">ChiGjej1B1-22543</strain>
    </source>
</reference>
<evidence type="ECO:0000259" key="9">
    <source>
        <dbReference type="SMART" id="SM00650"/>
    </source>
</evidence>
<keyword evidence="4 7" id="KW-0808">Transferase</keyword>
<dbReference type="GO" id="GO:0005829">
    <property type="term" value="C:cytosol"/>
    <property type="evidence" value="ECO:0007669"/>
    <property type="project" value="TreeGrafter"/>
</dbReference>
<sequence length="267" mass="29948">MDELRYFETIAQYKLLAKKEVGQNFLIDRSIAKRIVDAALINPEDKVLEIGSGAGSLSYFLSLSQGRADLIDIDPGLVAKLQSDFSKCPNIRVFQQNALKADVSEYTKIIGNLPYYITSSLIEKCLLDAESCRRFVFMVQKEAADRILSSPGSKDYGPLSILVSISCKADVLLKVPSSSFVPAPRVESAVVALERNDLDIEEARRTYRFATNCFRQRRKTLLNNLKPELGKKAEEFILGFGIDPKSRPEELKPEAYLAFARSQIRVK</sequence>
<evidence type="ECO:0000313" key="11">
    <source>
        <dbReference type="Proteomes" id="UP000824070"/>
    </source>
</evidence>
<dbReference type="Pfam" id="PF00398">
    <property type="entry name" value="RrnaAD"/>
    <property type="match status" value="1"/>
</dbReference>
<organism evidence="10 11">
    <name type="scientific">Candidatus Alloenteromonas pullicola</name>
    <dbReference type="NCBI Taxonomy" id="2840784"/>
    <lineage>
        <taxon>Bacteria</taxon>
        <taxon>Bacillati</taxon>
        <taxon>Bacillota</taxon>
        <taxon>Bacillota incertae sedis</taxon>
        <taxon>Candidatus Alloenteromonas</taxon>
    </lineage>
</organism>
<keyword evidence="5 7" id="KW-0949">S-adenosyl-L-methionine</keyword>
<dbReference type="EMBL" id="DVMV01000038">
    <property type="protein sequence ID" value="HIU45552.1"/>
    <property type="molecule type" value="Genomic_DNA"/>
</dbReference>
<name>A0A9D1LPC9_9FIRM</name>
<keyword evidence="1 7" id="KW-0963">Cytoplasm</keyword>
<dbReference type="Proteomes" id="UP000824070">
    <property type="component" value="Unassembled WGS sequence"/>
</dbReference>
<evidence type="ECO:0000256" key="7">
    <source>
        <dbReference type="HAMAP-Rule" id="MF_00607"/>
    </source>
</evidence>
<evidence type="ECO:0000313" key="10">
    <source>
        <dbReference type="EMBL" id="HIU45552.1"/>
    </source>
</evidence>
<evidence type="ECO:0000256" key="2">
    <source>
        <dbReference type="ARBA" id="ARBA00022552"/>
    </source>
</evidence>
<protein>
    <recommendedName>
        <fullName evidence="7">Ribosomal RNA small subunit methyltransferase A</fullName>
        <ecNumber evidence="7">2.1.1.182</ecNumber>
    </recommendedName>
    <alternativeName>
        <fullName evidence="7">16S rRNA (adenine(1518)-N(6)/adenine(1519)-N(6))-dimethyltransferase</fullName>
    </alternativeName>
    <alternativeName>
        <fullName evidence="7">16S rRNA dimethyladenosine transferase</fullName>
    </alternativeName>
    <alternativeName>
        <fullName evidence="7">16S rRNA dimethylase</fullName>
    </alternativeName>
    <alternativeName>
        <fullName evidence="7">S-adenosylmethionine-6-N', N'-adenosyl(rRNA) dimethyltransferase</fullName>
    </alternativeName>
</protein>
<evidence type="ECO:0000256" key="3">
    <source>
        <dbReference type="ARBA" id="ARBA00022603"/>
    </source>
</evidence>
<dbReference type="CDD" id="cd02440">
    <property type="entry name" value="AdoMet_MTases"/>
    <property type="match status" value="1"/>
</dbReference>
<evidence type="ECO:0000256" key="4">
    <source>
        <dbReference type="ARBA" id="ARBA00022679"/>
    </source>
</evidence>
<dbReference type="GO" id="GO:0052908">
    <property type="term" value="F:16S rRNA (adenine(1518)-N(6)/adenine(1519)-N(6))-dimethyltransferase activity"/>
    <property type="evidence" value="ECO:0007669"/>
    <property type="project" value="UniProtKB-EC"/>
</dbReference>